<evidence type="ECO:0000259" key="7">
    <source>
        <dbReference type="Pfam" id="PF02811"/>
    </source>
</evidence>
<protein>
    <recommendedName>
        <fullName evidence="1">DNA-directed DNA polymerase</fullName>
        <ecNumber evidence="1">2.7.7.7</ecNumber>
    </recommendedName>
</protein>
<dbReference type="GO" id="GO:0003887">
    <property type="term" value="F:DNA-directed DNA polymerase activity"/>
    <property type="evidence" value="ECO:0007669"/>
    <property type="project" value="UniProtKB-KW"/>
</dbReference>
<dbReference type="Gene3D" id="3.20.20.140">
    <property type="entry name" value="Metal-dependent hydrolases"/>
    <property type="match status" value="1"/>
</dbReference>
<reference evidence="11" key="1">
    <citation type="journal article" date="2015" name="Nature">
        <title>Complex archaea that bridge the gap between prokaryotes and eukaryotes.</title>
        <authorList>
            <person name="Spang A."/>
            <person name="Saw J.H."/>
            <person name="Jorgensen S.L."/>
            <person name="Zaremba-Niedzwiedzka K."/>
            <person name="Martijn J."/>
            <person name="Lind A.E."/>
            <person name="van Eijk R."/>
            <person name="Schleper C."/>
            <person name="Guy L."/>
            <person name="Ettema T.J."/>
        </authorList>
    </citation>
    <scope>NUCLEOTIDE SEQUENCE</scope>
</reference>
<dbReference type="PANTHER" id="PTHR32294">
    <property type="entry name" value="DNA POLYMERASE III SUBUNIT ALPHA"/>
    <property type="match status" value="1"/>
</dbReference>
<accession>A0A0F9Q5T9</accession>
<dbReference type="SUPFAM" id="SSF89550">
    <property type="entry name" value="PHP domain-like"/>
    <property type="match status" value="1"/>
</dbReference>
<dbReference type="EC" id="2.7.7.7" evidence="1"/>
<evidence type="ECO:0000256" key="5">
    <source>
        <dbReference type="ARBA" id="ARBA00022932"/>
    </source>
</evidence>
<comment type="caution">
    <text evidence="11">The sequence shown here is derived from an EMBL/GenBank/DDBJ whole genome shotgun (WGS) entry which is preliminary data.</text>
</comment>
<evidence type="ECO:0000259" key="9">
    <source>
        <dbReference type="Pfam" id="PF14579"/>
    </source>
</evidence>
<dbReference type="InterPro" id="IPR041931">
    <property type="entry name" value="DNA_pol3_alpha_thumb_dom"/>
</dbReference>
<dbReference type="InterPro" id="IPR004013">
    <property type="entry name" value="PHP_dom"/>
</dbReference>
<dbReference type="NCBIfam" id="TIGR00594">
    <property type="entry name" value="polc"/>
    <property type="match status" value="1"/>
</dbReference>
<dbReference type="AlphaFoldDB" id="A0A0F9Q5T9"/>
<feature type="domain" description="DNA polymerase III alpha subunit finger" evidence="10">
    <location>
        <begin position="563"/>
        <end position="732"/>
    </location>
</feature>
<dbReference type="InterPro" id="IPR029460">
    <property type="entry name" value="DNAPol_HHH"/>
</dbReference>
<keyword evidence="5" id="KW-0239">DNA-directed DNA polymerase</keyword>
<dbReference type="InterPro" id="IPR040982">
    <property type="entry name" value="DNA_pol3_finger"/>
</dbReference>
<evidence type="ECO:0000256" key="3">
    <source>
        <dbReference type="ARBA" id="ARBA00022695"/>
    </source>
</evidence>
<evidence type="ECO:0000256" key="4">
    <source>
        <dbReference type="ARBA" id="ARBA00022705"/>
    </source>
</evidence>
<dbReference type="Gene3D" id="1.10.10.1600">
    <property type="entry name" value="Bacterial DNA polymerase III alpha subunit, thumb domain"/>
    <property type="match status" value="1"/>
</dbReference>
<evidence type="ECO:0000313" key="11">
    <source>
        <dbReference type="EMBL" id="KKN37894.1"/>
    </source>
</evidence>
<feature type="domain" description="DNA polymerase helix-hairpin-helix motif" evidence="9">
    <location>
        <begin position="814"/>
        <end position="902"/>
    </location>
</feature>
<dbReference type="InterPro" id="IPR011708">
    <property type="entry name" value="DNA_pol3_alpha_NTPase_dom"/>
</dbReference>
<name>A0A0F9Q5T9_9ZZZZ</name>
<dbReference type="GO" id="GO:0008408">
    <property type="term" value="F:3'-5' exonuclease activity"/>
    <property type="evidence" value="ECO:0007669"/>
    <property type="project" value="InterPro"/>
</dbReference>
<feature type="domain" description="Bacterial DNA polymerase III alpha subunit NTPase" evidence="8">
    <location>
        <begin position="300"/>
        <end position="559"/>
    </location>
</feature>
<dbReference type="PANTHER" id="PTHR32294:SF0">
    <property type="entry name" value="DNA POLYMERASE III SUBUNIT ALPHA"/>
    <property type="match status" value="1"/>
</dbReference>
<evidence type="ECO:0000259" key="10">
    <source>
        <dbReference type="Pfam" id="PF17657"/>
    </source>
</evidence>
<keyword evidence="2" id="KW-0808">Transferase</keyword>
<dbReference type="Gene3D" id="1.10.150.870">
    <property type="match status" value="1"/>
</dbReference>
<evidence type="ECO:0000256" key="6">
    <source>
        <dbReference type="ARBA" id="ARBA00049244"/>
    </source>
</evidence>
<feature type="non-terminal residue" evidence="11">
    <location>
        <position position="1"/>
    </location>
</feature>
<dbReference type="Pfam" id="PF14579">
    <property type="entry name" value="HHH_6"/>
    <property type="match status" value="1"/>
</dbReference>
<sequence length="1081" mass="123012">VKYIPGCEAYFVNDINNTKEKRRHLILLAKNETGYRNLLKLNYEGFINFQYVPFLRKVFPRIDWNLLEQYHEGIICLTACSSGPLARTMMVYGEDKTWDQEECYVEALKIANRFKTIFGDDLYLEMQPHDLKVYQRVRKTGEVENDAHGDPIVIVDQPYLNRKLVQMSEELDIPLVATCDVHYLNKEDAEIHDMLMAINEKRPLSDTTRHRYEVEEFYMKTGGEVVSYFTEKFNRKLAIEICNNTVEIANKCEDSSYIDSSEIRFPKFDTESEGDYPEFLEWNKKQKHNGKKEDQAFMRFRCVKAFKEKYGHLPKEKKEKYKQRMIDEVNVLEFHNFSSYMLITSDFILKAKEQGFRVGPGRGSVGGCFVGNLLGIHEVDPMQYGLLFERFHNIEKTSYPDIDTDFSPAGRVWAEKYVTEKYGKNKVAHVSNLSTMTPKVVIKDVARSLELGGSKSEAFKIANAITDAIPAEARSFDDALKLSQKFRDFCAEYPDLEKFGRKLVGLEKTFSTHAAGILISDIDLSTYVPLRCDKDGTVSVQYEKNRCEDVGLIKMDFLGLEHLKVLDSTIENVRVLGGDCPDTDELKPFDDQGVWDMLSKGKAVSIFQMGSPHMRALCKRIRPQNIEDFSLVNALGRPSAGENKTGGPTPRDTYIARRDGNQEVTFKHPCIERALGTTLGVCVYEEQLAKLAKYAAGWDLNKADGLRKFTKLKGKKPELAKQLQEDFINDTVKFSKLTKKEATAIWDEIIEPFSGYGFNKAHGIFYSLNGYHTAYYKHHHPAAFMAAVLKSEIEKPSSNEEKIKLYKREAGRMGISINAPDINKSGEFFTVLDEKTIVMGLAAVKGVGVKAVQNIIETRNEHLFVSFSDFLYRTRSRVVQKSVIQALAKAGCLDSLGVTRKSAFDNYANVRTKVNKYMEIVAITGNDPWDLILECEWTEKEKKLLGNEEWDKQEILKGEGETLGDYISGDINDVYGGFFSNKGTPLKKLKKLADGTPVRVEVIVENVSQPRTKSGKNKGNVYGSCTVMDRNKDSTTLKIWSNSWKHVKEQIIVGKPIRALCRVNIYKGNHMLVLSTLEQVG</sequence>
<dbReference type="Pfam" id="PF17657">
    <property type="entry name" value="DNA_pol3_finger"/>
    <property type="match status" value="1"/>
</dbReference>
<dbReference type="Pfam" id="PF02811">
    <property type="entry name" value="PHP"/>
    <property type="match status" value="1"/>
</dbReference>
<evidence type="ECO:0000259" key="8">
    <source>
        <dbReference type="Pfam" id="PF07733"/>
    </source>
</evidence>
<proteinExistence type="predicted"/>
<feature type="domain" description="PHP" evidence="7">
    <location>
        <begin position="1"/>
        <end position="129"/>
    </location>
</feature>
<dbReference type="InterPro" id="IPR004805">
    <property type="entry name" value="DnaE2/DnaE/PolC"/>
</dbReference>
<keyword evidence="4" id="KW-0235">DNA replication</keyword>
<organism evidence="11">
    <name type="scientific">marine sediment metagenome</name>
    <dbReference type="NCBI Taxonomy" id="412755"/>
    <lineage>
        <taxon>unclassified sequences</taxon>
        <taxon>metagenomes</taxon>
        <taxon>ecological metagenomes</taxon>
    </lineage>
</organism>
<evidence type="ECO:0000256" key="2">
    <source>
        <dbReference type="ARBA" id="ARBA00022679"/>
    </source>
</evidence>
<dbReference type="EMBL" id="LAZR01001864">
    <property type="protein sequence ID" value="KKN37894.1"/>
    <property type="molecule type" value="Genomic_DNA"/>
</dbReference>
<keyword evidence="3" id="KW-0548">Nucleotidyltransferase</keyword>
<dbReference type="InterPro" id="IPR016195">
    <property type="entry name" value="Pol/histidinol_Pase-like"/>
</dbReference>
<gene>
    <name evidence="11" type="ORF">LCGC14_0759030</name>
</gene>
<dbReference type="GO" id="GO:0006260">
    <property type="term" value="P:DNA replication"/>
    <property type="evidence" value="ECO:0007669"/>
    <property type="project" value="UniProtKB-KW"/>
</dbReference>
<dbReference type="Pfam" id="PF07733">
    <property type="entry name" value="DNA_pol3_alpha"/>
    <property type="match status" value="1"/>
</dbReference>
<comment type="catalytic activity">
    <reaction evidence="6">
        <text>DNA(n) + a 2'-deoxyribonucleoside 5'-triphosphate = DNA(n+1) + diphosphate</text>
        <dbReference type="Rhea" id="RHEA:22508"/>
        <dbReference type="Rhea" id="RHEA-COMP:17339"/>
        <dbReference type="Rhea" id="RHEA-COMP:17340"/>
        <dbReference type="ChEBI" id="CHEBI:33019"/>
        <dbReference type="ChEBI" id="CHEBI:61560"/>
        <dbReference type="ChEBI" id="CHEBI:173112"/>
        <dbReference type="EC" id="2.7.7.7"/>
    </reaction>
</comment>
<evidence type="ECO:0000256" key="1">
    <source>
        <dbReference type="ARBA" id="ARBA00012417"/>
    </source>
</evidence>